<dbReference type="KEGG" id="prel:PRELSG_0808800"/>
<evidence type="ECO:0000313" key="2">
    <source>
        <dbReference type="Proteomes" id="UP000220158"/>
    </source>
</evidence>
<dbReference type="Proteomes" id="UP000220158">
    <property type="component" value="Chromosome 8"/>
</dbReference>
<gene>
    <name evidence="1" type="ORF">PRELSG_0808800</name>
</gene>
<dbReference type="AlphaFoldDB" id="A0A1J1H421"/>
<dbReference type="EMBL" id="LN835303">
    <property type="protein sequence ID" value="CRG99662.1"/>
    <property type="molecule type" value="Genomic_DNA"/>
</dbReference>
<reference evidence="1 2" key="1">
    <citation type="submission" date="2015-04" db="EMBL/GenBank/DDBJ databases">
        <authorList>
            <consortium name="Pathogen Informatics"/>
        </authorList>
    </citation>
    <scope>NUCLEOTIDE SEQUENCE [LARGE SCALE GENOMIC DNA]</scope>
    <source>
        <strain evidence="1 2">SGS1</strain>
    </source>
</reference>
<protein>
    <recommendedName>
        <fullName evidence="3">PIH1 domain-containing protein</fullName>
    </recommendedName>
</protein>
<sequence length="342" mass="40710">MDFKNAEYIWDALNDLHKSDKNAYEKFIKKHMNKIHEAKPVKPKFCFCVVTDVEKIAIKTKINEYKEKVCDYFVYIYYTNKIRAPVLPNDFANNIDSINFENIFISTSKIKGESSKDMYAEAVIHPIIYKNMNNLYFKNKIVVRILEIMNDYEKTFRNDISVNINSFKYIELQYVPKSYHYLNPHCIDYNSIEKNDETVDEEDIKFYSILNEKQNKSNNTKNEEQKEIRIFNTSSDILNDIKSVKTTKKNNDNECTRVNIPRQIQSYHYTIIDRFLHIILTFNNISYDDLEILKKRNNIDIYVSSRSNECMSLNFKENLSDNVKAYFNEKLLKLTISVELLY</sequence>
<keyword evidence="2" id="KW-1185">Reference proteome</keyword>
<evidence type="ECO:0008006" key="3">
    <source>
        <dbReference type="Google" id="ProtNLM"/>
    </source>
</evidence>
<dbReference type="RefSeq" id="XP_028532667.1">
    <property type="nucleotide sequence ID" value="XM_028676149.1"/>
</dbReference>
<accession>A0A1J1H421</accession>
<evidence type="ECO:0000313" key="1">
    <source>
        <dbReference type="EMBL" id="CRG99662.1"/>
    </source>
</evidence>
<dbReference type="OrthoDB" id="375489at2759"/>
<dbReference type="GeneID" id="39735764"/>
<organism evidence="1 2">
    <name type="scientific">Plasmodium relictum</name>
    <dbReference type="NCBI Taxonomy" id="85471"/>
    <lineage>
        <taxon>Eukaryota</taxon>
        <taxon>Sar</taxon>
        <taxon>Alveolata</taxon>
        <taxon>Apicomplexa</taxon>
        <taxon>Aconoidasida</taxon>
        <taxon>Haemosporida</taxon>
        <taxon>Plasmodiidae</taxon>
        <taxon>Plasmodium</taxon>
        <taxon>Plasmodium (Haemamoeba)</taxon>
    </lineage>
</organism>
<name>A0A1J1H421_PLARL</name>
<proteinExistence type="predicted"/>
<dbReference type="VEuPathDB" id="PlasmoDB:PRELSG_0808800"/>